<evidence type="ECO:0000313" key="3">
    <source>
        <dbReference type="Proteomes" id="UP000091820"/>
    </source>
</evidence>
<dbReference type="EnsemblMetazoa" id="GBRI041348-RA">
    <property type="protein sequence ID" value="GBRI041348-PA"/>
    <property type="gene ID" value="GBRI041348"/>
</dbReference>
<evidence type="ECO:0000256" key="1">
    <source>
        <dbReference type="SAM" id="Phobius"/>
    </source>
</evidence>
<proteinExistence type="predicted"/>
<protein>
    <submittedName>
        <fullName evidence="2">Uncharacterized protein</fullName>
    </submittedName>
</protein>
<reference evidence="3" key="1">
    <citation type="submission" date="2014-03" db="EMBL/GenBank/DDBJ databases">
        <authorList>
            <person name="Aksoy S."/>
            <person name="Warren W."/>
            <person name="Wilson R.K."/>
        </authorList>
    </citation>
    <scope>NUCLEOTIDE SEQUENCE [LARGE SCALE GENOMIC DNA]</scope>
    <source>
        <strain evidence="3">IAEA</strain>
    </source>
</reference>
<evidence type="ECO:0000313" key="2">
    <source>
        <dbReference type="EnsemblMetazoa" id="GBRI041348-PA"/>
    </source>
</evidence>
<dbReference type="Proteomes" id="UP000091820">
    <property type="component" value="Unassembled WGS sequence"/>
</dbReference>
<organism evidence="2 3">
    <name type="scientific">Glossina brevipalpis</name>
    <dbReference type="NCBI Taxonomy" id="37001"/>
    <lineage>
        <taxon>Eukaryota</taxon>
        <taxon>Metazoa</taxon>
        <taxon>Ecdysozoa</taxon>
        <taxon>Arthropoda</taxon>
        <taxon>Hexapoda</taxon>
        <taxon>Insecta</taxon>
        <taxon>Pterygota</taxon>
        <taxon>Neoptera</taxon>
        <taxon>Endopterygota</taxon>
        <taxon>Diptera</taxon>
        <taxon>Brachycera</taxon>
        <taxon>Muscomorpha</taxon>
        <taxon>Hippoboscoidea</taxon>
        <taxon>Glossinidae</taxon>
        <taxon>Glossina</taxon>
    </lineage>
</organism>
<name>A0A1A9X214_9MUSC</name>
<keyword evidence="1" id="KW-1133">Transmembrane helix</keyword>
<accession>A0A1A9X214</accession>
<feature type="transmembrane region" description="Helical" evidence="1">
    <location>
        <begin position="51"/>
        <end position="73"/>
    </location>
</feature>
<dbReference type="VEuPathDB" id="VectorBase:GBRI041348"/>
<dbReference type="AlphaFoldDB" id="A0A1A9X214"/>
<sequence length="156" mass="17069">MNKDQSQVYERHILNFFGIPDVINEYNKSSIPAMSGYFSNLHSFCSISSTILPVTCVLVLGIVLISCIACKLFHSKFAVSLDLAKPAMHNVSISKLQSKYEGGSNPSFTKVITVFEVSSARPLNSVTLECIKSMKSHFSKLLMASSVGFANVLLVI</sequence>
<keyword evidence="3" id="KW-1185">Reference proteome</keyword>
<keyword evidence="1" id="KW-0812">Transmembrane</keyword>
<reference evidence="2" key="2">
    <citation type="submission" date="2020-05" db="UniProtKB">
        <authorList>
            <consortium name="EnsemblMetazoa"/>
        </authorList>
    </citation>
    <scope>IDENTIFICATION</scope>
    <source>
        <strain evidence="2">IAEA</strain>
    </source>
</reference>
<keyword evidence="1" id="KW-0472">Membrane</keyword>